<keyword evidence="3" id="KW-1185">Reference proteome</keyword>
<dbReference type="Gramene" id="Psat04G0079900-T1">
    <property type="protein sequence ID" value="KAI5415510.1"/>
    <property type="gene ID" value="KIW84_040799"/>
</dbReference>
<evidence type="ECO:0000313" key="3">
    <source>
        <dbReference type="Proteomes" id="UP001058974"/>
    </source>
</evidence>
<name>A0A9D4XB24_PEA</name>
<comment type="caution">
    <text evidence="2">The sequence shown here is derived from an EMBL/GenBank/DDBJ whole genome shotgun (WGS) entry which is preliminary data.</text>
</comment>
<protein>
    <submittedName>
        <fullName evidence="2">Uncharacterized protein</fullName>
    </submittedName>
</protein>
<sequence length="172" mass="20006">MPDDPEVTSLGSPGEEINGYEEPIKKSKSMALKSIWRSEKSSQTWEQKEATQDESSDEDFDDDKMEFIIKTFQYLSSKNRRFSSKKYGFKGTSSIENKDDQKGCFNFQKPDHFIDGCLDLQKDKTKKKNFQKNNFRSKFNQSPMATWDEFDDKEEADKIKEEDNLALVASTF</sequence>
<dbReference type="EMBL" id="JAMSHJ010000004">
    <property type="protein sequence ID" value="KAI5415510.1"/>
    <property type="molecule type" value="Genomic_DNA"/>
</dbReference>
<feature type="region of interest" description="Disordered" evidence="1">
    <location>
        <begin position="38"/>
        <end position="60"/>
    </location>
</feature>
<reference evidence="2 3" key="1">
    <citation type="journal article" date="2022" name="Nat. Genet.">
        <title>Improved pea reference genome and pan-genome highlight genomic features and evolutionary characteristics.</title>
        <authorList>
            <person name="Yang T."/>
            <person name="Liu R."/>
            <person name="Luo Y."/>
            <person name="Hu S."/>
            <person name="Wang D."/>
            <person name="Wang C."/>
            <person name="Pandey M.K."/>
            <person name="Ge S."/>
            <person name="Xu Q."/>
            <person name="Li N."/>
            <person name="Li G."/>
            <person name="Huang Y."/>
            <person name="Saxena R.K."/>
            <person name="Ji Y."/>
            <person name="Li M."/>
            <person name="Yan X."/>
            <person name="He Y."/>
            <person name="Liu Y."/>
            <person name="Wang X."/>
            <person name="Xiang C."/>
            <person name="Varshney R.K."/>
            <person name="Ding H."/>
            <person name="Gao S."/>
            <person name="Zong X."/>
        </authorList>
    </citation>
    <scope>NUCLEOTIDE SEQUENCE [LARGE SCALE GENOMIC DNA]</scope>
    <source>
        <strain evidence="2 3">cv. Zhongwan 6</strain>
    </source>
</reference>
<accession>A0A9D4XB24</accession>
<gene>
    <name evidence="2" type="ORF">KIW84_040799</name>
</gene>
<organism evidence="2 3">
    <name type="scientific">Pisum sativum</name>
    <name type="common">Garden pea</name>
    <name type="synonym">Lathyrus oleraceus</name>
    <dbReference type="NCBI Taxonomy" id="3888"/>
    <lineage>
        <taxon>Eukaryota</taxon>
        <taxon>Viridiplantae</taxon>
        <taxon>Streptophyta</taxon>
        <taxon>Embryophyta</taxon>
        <taxon>Tracheophyta</taxon>
        <taxon>Spermatophyta</taxon>
        <taxon>Magnoliopsida</taxon>
        <taxon>eudicotyledons</taxon>
        <taxon>Gunneridae</taxon>
        <taxon>Pentapetalae</taxon>
        <taxon>rosids</taxon>
        <taxon>fabids</taxon>
        <taxon>Fabales</taxon>
        <taxon>Fabaceae</taxon>
        <taxon>Papilionoideae</taxon>
        <taxon>50 kb inversion clade</taxon>
        <taxon>NPAAA clade</taxon>
        <taxon>Hologalegina</taxon>
        <taxon>IRL clade</taxon>
        <taxon>Fabeae</taxon>
        <taxon>Lathyrus</taxon>
    </lineage>
</organism>
<dbReference type="Proteomes" id="UP001058974">
    <property type="component" value="Chromosome 4"/>
</dbReference>
<feature type="region of interest" description="Disordered" evidence="1">
    <location>
        <begin position="1"/>
        <end position="24"/>
    </location>
</feature>
<evidence type="ECO:0000256" key="1">
    <source>
        <dbReference type="SAM" id="MobiDB-lite"/>
    </source>
</evidence>
<feature type="compositionally biased region" description="Basic and acidic residues" evidence="1">
    <location>
        <begin position="38"/>
        <end position="51"/>
    </location>
</feature>
<evidence type="ECO:0000313" key="2">
    <source>
        <dbReference type="EMBL" id="KAI5415510.1"/>
    </source>
</evidence>
<proteinExistence type="predicted"/>
<dbReference type="AlphaFoldDB" id="A0A9D4XB24"/>